<evidence type="ECO:0000313" key="2">
    <source>
        <dbReference type="Proteomes" id="UP000008177"/>
    </source>
</evidence>
<proteinExistence type="predicted"/>
<dbReference type="AlphaFoldDB" id="G2XWR4"/>
<accession>G2XWR4</accession>
<sequence>MYMAHTYGTYPVHVWMAQRHGFVHYHENIENIRQSSELGGQLQERVTQFVLSLVQPVPDLLLSS</sequence>
<dbReference type="InParanoid" id="G2XWR4"/>
<dbReference type="HOGENOM" id="CLU_2867388_0_0_1"/>
<name>G2XWR4_BOTF4</name>
<organism evidence="1 2">
    <name type="scientific">Botryotinia fuckeliana (strain T4)</name>
    <name type="common">Noble rot fungus</name>
    <name type="synonym">Botrytis cinerea</name>
    <dbReference type="NCBI Taxonomy" id="999810"/>
    <lineage>
        <taxon>Eukaryota</taxon>
        <taxon>Fungi</taxon>
        <taxon>Dikarya</taxon>
        <taxon>Ascomycota</taxon>
        <taxon>Pezizomycotina</taxon>
        <taxon>Leotiomycetes</taxon>
        <taxon>Helotiales</taxon>
        <taxon>Sclerotiniaceae</taxon>
        <taxon>Botrytis</taxon>
    </lineage>
</organism>
<reference evidence="2" key="1">
    <citation type="journal article" date="2011" name="PLoS Genet.">
        <title>Genomic analysis of the necrotrophic fungal pathogens Sclerotinia sclerotiorum and Botrytis cinerea.</title>
        <authorList>
            <person name="Amselem J."/>
            <person name="Cuomo C.A."/>
            <person name="van Kan J.A."/>
            <person name="Viaud M."/>
            <person name="Benito E.P."/>
            <person name="Couloux A."/>
            <person name="Coutinho P.M."/>
            <person name="de Vries R.P."/>
            <person name="Dyer P.S."/>
            <person name="Fillinger S."/>
            <person name="Fournier E."/>
            <person name="Gout L."/>
            <person name="Hahn M."/>
            <person name="Kohn L."/>
            <person name="Lapalu N."/>
            <person name="Plummer K.M."/>
            <person name="Pradier J.M."/>
            <person name="Quevillon E."/>
            <person name="Sharon A."/>
            <person name="Simon A."/>
            <person name="ten Have A."/>
            <person name="Tudzynski B."/>
            <person name="Tudzynski P."/>
            <person name="Wincker P."/>
            <person name="Andrew M."/>
            <person name="Anthouard V."/>
            <person name="Beever R.E."/>
            <person name="Beffa R."/>
            <person name="Benoit I."/>
            <person name="Bouzid O."/>
            <person name="Brault B."/>
            <person name="Chen Z."/>
            <person name="Choquer M."/>
            <person name="Collemare J."/>
            <person name="Cotton P."/>
            <person name="Danchin E.G."/>
            <person name="Da Silva C."/>
            <person name="Gautier A."/>
            <person name="Giraud C."/>
            <person name="Giraud T."/>
            <person name="Gonzalez C."/>
            <person name="Grossetete S."/>
            <person name="Guldener U."/>
            <person name="Henrissat B."/>
            <person name="Howlett B.J."/>
            <person name="Kodira C."/>
            <person name="Kretschmer M."/>
            <person name="Lappartient A."/>
            <person name="Leroch M."/>
            <person name="Levis C."/>
            <person name="Mauceli E."/>
            <person name="Neuveglise C."/>
            <person name="Oeser B."/>
            <person name="Pearson M."/>
            <person name="Poulain J."/>
            <person name="Poussereau N."/>
            <person name="Quesneville H."/>
            <person name="Rascle C."/>
            <person name="Schumacher J."/>
            <person name="Segurens B."/>
            <person name="Sexton A."/>
            <person name="Silva E."/>
            <person name="Sirven C."/>
            <person name="Soanes D.M."/>
            <person name="Talbot N.J."/>
            <person name="Templeton M."/>
            <person name="Yandava C."/>
            <person name="Yarden O."/>
            <person name="Zeng Q."/>
            <person name="Rollins J.A."/>
            <person name="Lebrun M.H."/>
            <person name="Dickman M."/>
        </authorList>
    </citation>
    <scope>NUCLEOTIDE SEQUENCE [LARGE SCALE GENOMIC DNA]</scope>
    <source>
        <strain evidence="2">T4</strain>
    </source>
</reference>
<dbReference type="EMBL" id="FQ790272">
    <property type="protein sequence ID" value="CCD44934.1"/>
    <property type="molecule type" value="Genomic_DNA"/>
</dbReference>
<protein>
    <submittedName>
        <fullName evidence="1">Uncharacterized protein</fullName>
    </submittedName>
</protein>
<evidence type="ECO:0000313" key="1">
    <source>
        <dbReference type="EMBL" id="CCD44934.1"/>
    </source>
</evidence>
<dbReference type="Proteomes" id="UP000008177">
    <property type="component" value="Unplaced contigs"/>
</dbReference>
<gene>
    <name evidence="1" type="ORF">BofuT4_uP052830.1</name>
</gene>